<gene>
    <name evidence="2" type="ORF">FOZ76_06735</name>
</gene>
<evidence type="ECO:0000256" key="1">
    <source>
        <dbReference type="SAM" id="Phobius"/>
    </source>
</evidence>
<dbReference type="OrthoDB" id="8638405at2"/>
<name>A0A556AVN8_9BURK</name>
<dbReference type="RefSeq" id="WP_143947380.1">
    <property type="nucleotide sequence ID" value="NZ_BAABMB010000002.1"/>
</dbReference>
<keyword evidence="1" id="KW-1133">Transmembrane helix</keyword>
<evidence type="ECO:0000313" key="3">
    <source>
        <dbReference type="Proteomes" id="UP000318405"/>
    </source>
</evidence>
<dbReference type="InterPro" id="IPR008407">
    <property type="entry name" value="Brnchd-chn_aa_trnsp_AzlD"/>
</dbReference>
<keyword evidence="1" id="KW-0812">Transmembrane</keyword>
<sequence length="109" mass="11789">MSADVGYVLLAILMLLLCSALARCGYLLLGDFFPLPESVRRAFRYAPVAALVGIIVPDVLSWHPGSLPEVDARLPAVIIAAWIMWRTRSALATIGTGMLVLLALRWLAG</sequence>
<keyword evidence="3" id="KW-1185">Reference proteome</keyword>
<comment type="caution">
    <text evidence="2">The sequence shown here is derived from an EMBL/GenBank/DDBJ whole genome shotgun (WGS) entry which is preliminary data.</text>
</comment>
<dbReference type="Proteomes" id="UP000318405">
    <property type="component" value="Unassembled WGS sequence"/>
</dbReference>
<protein>
    <submittedName>
        <fullName evidence="2">AzlD domain-containing protein</fullName>
    </submittedName>
</protein>
<dbReference type="AlphaFoldDB" id="A0A556AVN8"/>
<feature type="transmembrane region" description="Helical" evidence="1">
    <location>
        <begin position="90"/>
        <end position="108"/>
    </location>
</feature>
<organism evidence="2 3">
    <name type="scientific">Verticiella sediminum</name>
    <dbReference type="NCBI Taxonomy" id="1247510"/>
    <lineage>
        <taxon>Bacteria</taxon>
        <taxon>Pseudomonadati</taxon>
        <taxon>Pseudomonadota</taxon>
        <taxon>Betaproteobacteria</taxon>
        <taxon>Burkholderiales</taxon>
        <taxon>Alcaligenaceae</taxon>
        <taxon>Verticiella</taxon>
    </lineage>
</organism>
<evidence type="ECO:0000313" key="2">
    <source>
        <dbReference type="EMBL" id="TSH97013.1"/>
    </source>
</evidence>
<dbReference type="Pfam" id="PF05437">
    <property type="entry name" value="AzlD"/>
    <property type="match status" value="1"/>
</dbReference>
<reference evidence="2 3" key="1">
    <citation type="submission" date="2019-07" db="EMBL/GenBank/DDBJ databases">
        <title>Qingshengfaniella alkalisoli gen. nov., sp. nov., isolated from saline soil.</title>
        <authorList>
            <person name="Xu L."/>
            <person name="Huang X.-X."/>
            <person name="Sun J.-Q."/>
        </authorList>
    </citation>
    <scope>NUCLEOTIDE SEQUENCE [LARGE SCALE GENOMIC DNA]</scope>
    <source>
        <strain evidence="2 3">DSM 27279</strain>
    </source>
</reference>
<feature type="transmembrane region" description="Helical" evidence="1">
    <location>
        <begin position="6"/>
        <end position="30"/>
    </location>
</feature>
<dbReference type="EMBL" id="VLTJ01000011">
    <property type="protein sequence ID" value="TSH97013.1"/>
    <property type="molecule type" value="Genomic_DNA"/>
</dbReference>
<proteinExistence type="predicted"/>
<keyword evidence="1" id="KW-0472">Membrane</keyword>
<accession>A0A556AVN8</accession>